<comment type="caution">
    <text evidence="3">The sequence shown here is derived from an EMBL/GenBank/DDBJ whole genome shotgun (WGS) entry which is preliminary data.</text>
</comment>
<keyword evidence="4" id="KW-1185">Reference proteome</keyword>
<sequence length="222" mass="24744">MGQELTIRTHHRGVVRKRLVPVLLGEDGDFYQRPEIVVDRSKDYESILSSQADIVKEIYPKKRDPENLKLSNDSAQTTGSTYHFNTSLHVNRVKDAAVDPNSSTENIEKPVARRRTMVAPGKLVTSIYNIGLALMRVELVREYDSRIVTGYDGRDGNCEPTNAGGNSADSGDKSSHELPKLMIRCNEGSDNNSKPTGGSEVSKSPSNKLLYVFPWIPKWLKV</sequence>
<name>A0A1R1PHV1_ZANCU</name>
<gene>
    <name evidence="3" type="ORF">AX774_g6021</name>
    <name evidence="2" type="ORF">AX774_g7652</name>
</gene>
<dbReference type="PANTHER" id="PTHR22602:SF0">
    <property type="entry name" value="TRANSFERASE CAF17, MITOCHONDRIAL-RELATED"/>
    <property type="match status" value="1"/>
</dbReference>
<proteinExistence type="predicted"/>
<dbReference type="EMBL" id="LSSK01001162">
    <property type="protein sequence ID" value="OMH80527.1"/>
    <property type="molecule type" value="Genomic_DNA"/>
</dbReference>
<dbReference type="AlphaFoldDB" id="A0A1R1PHV1"/>
<feature type="compositionally biased region" description="Basic and acidic residues" evidence="1">
    <location>
        <begin position="170"/>
        <end position="179"/>
    </location>
</feature>
<accession>A0A1R1PHV1</accession>
<reference evidence="3" key="1">
    <citation type="submission" date="2017-01" db="EMBL/GenBank/DDBJ databases">
        <authorList>
            <person name="Mah S.A."/>
            <person name="Swanson W.J."/>
            <person name="Moy G.W."/>
            <person name="Vacquier V.D."/>
        </authorList>
    </citation>
    <scope>NUCLEOTIDE SEQUENCE [LARGE SCALE GENOMIC DNA]</scope>
    <source>
        <strain evidence="3">COL-18-3</strain>
    </source>
</reference>
<dbReference type="EMBL" id="LSSK01001721">
    <property type="protein sequence ID" value="OMH78949.1"/>
    <property type="molecule type" value="Genomic_DNA"/>
</dbReference>
<reference evidence="4" key="2">
    <citation type="submission" date="2017-01" db="EMBL/GenBank/DDBJ databases">
        <authorList>
            <person name="Wang Y."/>
            <person name="White M."/>
            <person name="Kvist S."/>
            <person name="Moncalvo J.-M."/>
        </authorList>
    </citation>
    <scope>NUCLEOTIDE SEQUENCE [LARGE SCALE GENOMIC DNA]</scope>
    <source>
        <strain evidence="4">COL-18-3</strain>
    </source>
</reference>
<feature type="compositionally biased region" description="Polar residues" evidence="1">
    <location>
        <begin position="188"/>
        <end position="205"/>
    </location>
</feature>
<protein>
    <submittedName>
        <fullName evidence="3">Uncharacterized protein</fullName>
    </submittedName>
</protein>
<organism evidence="3 4">
    <name type="scientific">Zancudomyces culisetae</name>
    <name type="common">Gut fungus</name>
    <name type="synonym">Smittium culisetae</name>
    <dbReference type="NCBI Taxonomy" id="1213189"/>
    <lineage>
        <taxon>Eukaryota</taxon>
        <taxon>Fungi</taxon>
        <taxon>Fungi incertae sedis</taxon>
        <taxon>Zoopagomycota</taxon>
        <taxon>Kickxellomycotina</taxon>
        <taxon>Harpellomycetes</taxon>
        <taxon>Harpellales</taxon>
        <taxon>Legeriomycetaceae</taxon>
        <taxon>Zancudomyces</taxon>
    </lineage>
</organism>
<dbReference type="OrthoDB" id="191995at2759"/>
<dbReference type="GO" id="GO:0005759">
    <property type="term" value="C:mitochondrial matrix"/>
    <property type="evidence" value="ECO:0007669"/>
    <property type="project" value="TreeGrafter"/>
</dbReference>
<evidence type="ECO:0000313" key="2">
    <source>
        <dbReference type="EMBL" id="OMH78949.1"/>
    </source>
</evidence>
<evidence type="ECO:0000313" key="4">
    <source>
        <dbReference type="Proteomes" id="UP000188320"/>
    </source>
</evidence>
<dbReference type="PANTHER" id="PTHR22602">
    <property type="entry name" value="TRANSFERASE CAF17, MITOCHONDRIAL-RELATED"/>
    <property type="match status" value="1"/>
</dbReference>
<dbReference type="InterPro" id="IPR045179">
    <property type="entry name" value="YgfZ/GcvT"/>
</dbReference>
<feature type="compositionally biased region" description="Polar residues" evidence="1">
    <location>
        <begin position="159"/>
        <end position="169"/>
    </location>
</feature>
<dbReference type="GO" id="GO:0016226">
    <property type="term" value="P:iron-sulfur cluster assembly"/>
    <property type="evidence" value="ECO:0007669"/>
    <property type="project" value="TreeGrafter"/>
</dbReference>
<feature type="region of interest" description="Disordered" evidence="1">
    <location>
        <begin position="150"/>
        <end position="205"/>
    </location>
</feature>
<evidence type="ECO:0000256" key="1">
    <source>
        <dbReference type="SAM" id="MobiDB-lite"/>
    </source>
</evidence>
<dbReference type="Proteomes" id="UP000188320">
    <property type="component" value="Unassembled WGS sequence"/>
</dbReference>
<evidence type="ECO:0000313" key="3">
    <source>
        <dbReference type="EMBL" id="OMH80527.1"/>
    </source>
</evidence>
<dbReference type="Gene3D" id="2.40.30.160">
    <property type="match status" value="1"/>
</dbReference>